<dbReference type="EMBL" id="AUSU01003137">
    <property type="protein sequence ID" value="EPS67392.1"/>
    <property type="molecule type" value="Genomic_DNA"/>
</dbReference>
<dbReference type="Pfam" id="PF01535">
    <property type="entry name" value="PPR"/>
    <property type="match status" value="1"/>
</dbReference>
<name>S8E4Z8_9LAMI</name>
<dbReference type="InterPro" id="IPR002885">
    <property type="entry name" value="PPR_rpt"/>
</dbReference>
<dbReference type="PANTHER" id="PTHR47939">
    <property type="entry name" value="MEMBRANE-ASSOCIATED SALT-INDUCIBLE PROTEIN-LIKE"/>
    <property type="match status" value="1"/>
</dbReference>
<organism evidence="4 5">
    <name type="scientific">Genlisea aurea</name>
    <dbReference type="NCBI Taxonomy" id="192259"/>
    <lineage>
        <taxon>Eukaryota</taxon>
        <taxon>Viridiplantae</taxon>
        <taxon>Streptophyta</taxon>
        <taxon>Embryophyta</taxon>
        <taxon>Tracheophyta</taxon>
        <taxon>Spermatophyta</taxon>
        <taxon>Magnoliopsida</taxon>
        <taxon>eudicotyledons</taxon>
        <taxon>Gunneridae</taxon>
        <taxon>Pentapetalae</taxon>
        <taxon>asterids</taxon>
        <taxon>lamiids</taxon>
        <taxon>Lamiales</taxon>
        <taxon>Lentibulariaceae</taxon>
        <taxon>Genlisea</taxon>
    </lineage>
</organism>
<dbReference type="NCBIfam" id="TIGR00756">
    <property type="entry name" value="PPR"/>
    <property type="match status" value="3"/>
</dbReference>
<keyword evidence="5" id="KW-1185">Reference proteome</keyword>
<evidence type="ECO:0008006" key="6">
    <source>
        <dbReference type="Google" id="ProtNLM"/>
    </source>
</evidence>
<evidence type="ECO:0000313" key="5">
    <source>
        <dbReference type="Proteomes" id="UP000015453"/>
    </source>
</evidence>
<dbReference type="InterPro" id="IPR011990">
    <property type="entry name" value="TPR-like_helical_dom_sf"/>
</dbReference>
<reference evidence="4 5" key="1">
    <citation type="journal article" date="2013" name="BMC Genomics">
        <title>The miniature genome of a carnivorous plant Genlisea aurea contains a low number of genes and short non-coding sequences.</title>
        <authorList>
            <person name="Leushkin E.V."/>
            <person name="Sutormin R.A."/>
            <person name="Nabieva E.R."/>
            <person name="Penin A.A."/>
            <person name="Kondrashov A.S."/>
            <person name="Logacheva M.D."/>
        </authorList>
    </citation>
    <scope>NUCLEOTIDE SEQUENCE [LARGE SCALE GENOMIC DNA]</scope>
</reference>
<feature type="repeat" description="PPR" evidence="3">
    <location>
        <begin position="182"/>
        <end position="216"/>
    </location>
</feature>
<evidence type="ECO:0000313" key="4">
    <source>
        <dbReference type="EMBL" id="EPS67392.1"/>
    </source>
</evidence>
<feature type="repeat" description="PPR" evidence="3">
    <location>
        <begin position="479"/>
        <end position="514"/>
    </location>
</feature>
<dbReference type="Pfam" id="PF13041">
    <property type="entry name" value="PPR_2"/>
    <property type="match status" value="2"/>
</dbReference>
<dbReference type="Proteomes" id="UP000015453">
    <property type="component" value="Unassembled WGS sequence"/>
</dbReference>
<dbReference type="AlphaFoldDB" id="S8E4Z8"/>
<feature type="repeat" description="PPR" evidence="3">
    <location>
        <begin position="444"/>
        <end position="478"/>
    </location>
</feature>
<feature type="repeat" description="PPR" evidence="3">
    <location>
        <begin position="409"/>
        <end position="443"/>
    </location>
</feature>
<comment type="similarity">
    <text evidence="1">Belongs to the PPR family. P subfamily.</text>
</comment>
<dbReference type="OrthoDB" id="185373at2759"/>
<comment type="caution">
    <text evidence="4">The sequence shown here is derived from an EMBL/GenBank/DDBJ whole genome shotgun (WGS) entry which is preliminary data.</text>
</comment>
<sequence length="535" mass="59451">MIFTSQRSAKSSIVSASADFRLQFRFVSSDSTLDSDSVIDEATPYSEGNEGSANNDFESSVGLDSLETEEVKEKDREAIENLLSLLQSIGTVDGPLEPHLEALDLVFDQELVLEVLGTPQVPGEKLIVFVAWILKKPGFKEAATAVVDSLTSVICSQNRIKEAYALWDFVREIGVKKKGILSTRSLNELIAAFSRLGKAKAAFDVFNSFEEFGCTMISDTYYLTIEALCRRSFFEWGRLVCEKMLNAEKLPEIKRIEKIIFFLCKGGMARDAHLVYLYAKDKKICLSRSCISSLVYSFSRIEKADRGTDGEINKENDRASVSLALELLNEFSVEDRKHATKPFSSVIRKLCWIEDVGRAKDLVLEMIASGPPPGNDAFNCVINGLSKAGDTEEAENVMDLMKSRGLKPDVYTYSVVMSGYARAGEMEKACKIFDEAKRKHSKLTPVAFHSLIRGFCKLEQFDMAVNLLGEMKQHGVVPNHDEYNKLIKSLCMKALDWETAGKLKEEMKSSGLILNGRTSALIEAVKELKASSSGL</sequence>
<keyword evidence="2" id="KW-0677">Repeat</keyword>
<dbReference type="Gene3D" id="1.25.40.10">
    <property type="entry name" value="Tetratricopeptide repeat domain"/>
    <property type="match status" value="3"/>
</dbReference>
<evidence type="ECO:0000256" key="3">
    <source>
        <dbReference type="PROSITE-ProRule" id="PRU00708"/>
    </source>
</evidence>
<gene>
    <name evidence="4" type="ORF">M569_07383</name>
</gene>
<evidence type="ECO:0000256" key="2">
    <source>
        <dbReference type="ARBA" id="ARBA00022737"/>
    </source>
</evidence>
<accession>S8E4Z8</accession>
<feature type="repeat" description="PPR" evidence="3">
    <location>
        <begin position="374"/>
        <end position="408"/>
    </location>
</feature>
<dbReference type="PROSITE" id="PS51375">
    <property type="entry name" value="PPR"/>
    <property type="match status" value="5"/>
</dbReference>
<proteinExistence type="inferred from homology"/>
<dbReference type="InterPro" id="IPR050667">
    <property type="entry name" value="PPR-containing_protein"/>
</dbReference>
<dbReference type="PANTHER" id="PTHR47939:SF10">
    <property type="entry name" value="PENTACOTRIPEPTIDE-REPEAT REGION OF PRORP DOMAIN-CONTAINING PROTEIN"/>
    <property type="match status" value="1"/>
</dbReference>
<evidence type="ECO:0000256" key="1">
    <source>
        <dbReference type="ARBA" id="ARBA00007626"/>
    </source>
</evidence>
<protein>
    <recommendedName>
        <fullName evidence="6">Pentacotripeptide-repeat region of PRORP domain-containing protein</fullName>
    </recommendedName>
</protein>